<gene>
    <name evidence="3" type="ORF">BSAL_52415</name>
</gene>
<dbReference type="EMBL" id="CYKH01000082">
    <property type="protein sequence ID" value="CUE70451.1"/>
    <property type="molecule type" value="Genomic_DNA"/>
</dbReference>
<feature type="compositionally biased region" description="Polar residues" evidence="2">
    <location>
        <begin position="515"/>
        <end position="527"/>
    </location>
</feature>
<feature type="region of interest" description="Disordered" evidence="2">
    <location>
        <begin position="486"/>
        <end position="527"/>
    </location>
</feature>
<feature type="compositionally biased region" description="Low complexity" evidence="2">
    <location>
        <begin position="502"/>
        <end position="514"/>
    </location>
</feature>
<dbReference type="VEuPathDB" id="TriTrypDB:BSAL_52415"/>
<dbReference type="PANTHER" id="PTHR14845:SF0">
    <property type="entry name" value="DUF4515 DOMAIN-CONTAINING PROTEIN"/>
    <property type="match status" value="1"/>
</dbReference>
<feature type="region of interest" description="Disordered" evidence="2">
    <location>
        <begin position="1"/>
        <end position="29"/>
    </location>
</feature>
<feature type="coiled-coil region" evidence="1">
    <location>
        <begin position="122"/>
        <end position="191"/>
    </location>
</feature>
<protein>
    <recommendedName>
        <fullName evidence="5">Basal body-orientation factor 1</fullName>
    </recommendedName>
</protein>
<dbReference type="Proteomes" id="UP000051952">
    <property type="component" value="Unassembled WGS sequence"/>
</dbReference>
<evidence type="ECO:0000313" key="4">
    <source>
        <dbReference type="Proteomes" id="UP000051952"/>
    </source>
</evidence>
<dbReference type="OrthoDB" id="441129at2759"/>
<name>A0A0S4ILE6_BODSA</name>
<evidence type="ECO:0000256" key="1">
    <source>
        <dbReference type="SAM" id="Coils"/>
    </source>
</evidence>
<accession>A0A0S4ILE6</accession>
<evidence type="ECO:0000256" key="2">
    <source>
        <dbReference type="SAM" id="MobiDB-lite"/>
    </source>
</evidence>
<feature type="compositionally biased region" description="Polar residues" evidence="2">
    <location>
        <begin position="564"/>
        <end position="581"/>
    </location>
</feature>
<reference evidence="4" key="1">
    <citation type="submission" date="2015-09" db="EMBL/GenBank/DDBJ databases">
        <authorList>
            <consortium name="Pathogen Informatics"/>
        </authorList>
    </citation>
    <scope>NUCLEOTIDE SEQUENCE [LARGE SCALE GENOMIC DNA]</scope>
    <source>
        <strain evidence="4">Lake Konstanz</strain>
    </source>
</reference>
<evidence type="ECO:0008006" key="5">
    <source>
        <dbReference type="Google" id="ProtNLM"/>
    </source>
</evidence>
<proteinExistence type="predicted"/>
<dbReference type="PANTHER" id="PTHR14845">
    <property type="entry name" value="COILED-COIL DOMAIN-CONTAINING 166"/>
    <property type="match status" value="1"/>
</dbReference>
<dbReference type="AlphaFoldDB" id="A0A0S4ILE6"/>
<keyword evidence="4" id="KW-1185">Reference proteome</keyword>
<keyword evidence="1" id="KW-0175">Coiled coil</keyword>
<feature type="compositionally biased region" description="Low complexity" evidence="2">
    <location>
        <begin position="1"/>
        <end position="16"/>
    </location>
</feature>
<feature type="region of interest" description="Disordered" evidence="2">
    <location>
        <begin position="553"/>
        <end position="581"/>
    </location>
</feature>
<sequence>MPPKAAGANPAGAKPVPGTPGETSAPLDETAVRQSAVVSATFANVELQTTRQTLKQYVQLFEESRDENQRLTSELTERDKDSMKVVQFLRAELDTKLADMIQVQQQHKAAVDKIRADFHVERKQLLGEINEREDEISALQNQLGVLKGDFDALQQFATDRDQLHEEMTSFREQHKRECEAYEKEISRLRFTSLEEKVRVKAEERIMTEKFEAEVSDRAMKLLDAKTKEIHNENFSLLEDKVMLEHELDRLVKKKVEAYEKEISRLRFTSLEEKVRVKAEERIMTEKFEAEVSDRAMKLLDAKTKEIHNENFALLEDKVMLEHELDRLVAENKRMKEMTGSQKREVELAKVADDEYAKRGARQSREIKDLRQQCKLMEANIAKLIDEYEHKLEVQTHKFQTEMDKMREERDLSYRNAENRHKELIRMRQLSKHIVRQRSELEMFFNEALEYVRHQIVLERQQSIQDKFAHPPPQRSIMTSSDQPRLLISDQGHRGGQPPLPPQHQQQQGGQQQQPSSEGGNRPLTDQQRGNSALIASHHPFFQGSGKEFDSIYHAADEGGGLPSHRSSAQLPRAPSSNNSSTMLPAIQSRAALPSIPPTNNASVKGGMVTGAVASSSTVVKRAPPGSSSDALAGSTDIAHLAWVDKERVLRILLAKINNAARFERRDHTDLTSSNGKQQQTIMQVVAPTVPKQITTVSDTFLTQSTE</sequence>
<organism evidence="3 4">
    <name type="scientific">Bodo saltans</name>
    <name type="common">Flagellated protozoan</name>
    <dbReference type="NCBI Taxonomy" id="75058"/>
    <lineage>
        <taxon>Eukaryota</taxon>
        <taxon>Discoba</taxon>
        <taxon>Euglenozoa</taxon>
        <taxon>Kinetoplastea</taxon>
        <taxon>Metakinetoplastina</taxon>
        <taxon>Eubodonida</taxon>
        <taxon>Bodonidae</taxon>
        <taxon>Bodo</taxon>
    </lineage>
</organism>
<evidence type="ECO:0000313" key="3">
    <source>
        <dbReference type="EMBL" id="CUE70451.1"/>
    </source>
</evidence>
<feature type="coiled-coil region" evidence="1">
    <location>
        <begin position="317"/>
        <end position="386"/>
    </location>
</feature>